<name>A0ABV9C291_9GAMM</name>
<dbReference type="RefSeq" id="WP_266148967.1">
    <property type="nucleotide sequence ID" value="NZ_CP064028.1"/>
</dbReference>
<keyword evidence="1" id="KW-1133">Transmembrane helix</keyword>
<evidence type="ECO:0000313" key="2">
    <source>
        <dbReference type="EMBL" id="MFC4527066.1"/>
    </source>
</evidence>
<keyword evidence="1" id="KW-0812">Transmembrane</keyword>
<proteinExistence type="predicted"/>
<feature type="transmembrane region" description="Helical" evidence="1">
    <location>
        <begin position="23"/>
        <end position="47"/>
    </location>
</feature>
<gene>
    <name evidence="2" type="ORF">ACFO5W_10530</name>
</gene>
<evidence type="ECO:0000256" key="1">
    <source>
        <dbReference type="SAM" id="Phobius"/>
    </source>
</evidence>
<reference evidence="3" key="1">
    <citation type="journal article" date="2019" name="Int. J. Syst. Evol. Microbiol.">
        <title>The Global Catalogue of Microorganisms (GCM) 10K type strain sequencing project: providing services to taxonomists for standard genome sequencing and annotation.</title>
        <authorList>
            <consortium name="The Broad Institute Genomics Platform"/>
            <consortium name="The Broad Institute Genome Sequencing Center for Infectious Disease"/>
            <person name="Wu L."/>
            <person name="Ma J."/>
        </authorList>
    </citation>
    <scope>NUCLEOTIDE SEQUENCE [LARGE SCALE GENOMIC DNA]</scope>
    <source>
        <strain evidence="3">CCM 4481</strain>
    </source>
</reference>
<keyword evidence="1" id="KW-0472">Membrane</keyword>
<comment type="caution">
    <text evidence="2">The sequence shown here is derived from an EMBL/GenBank/DDBJ whole genome shotgun (WGS) entry which is preliminary data.</text>
</comment>
<organism evidence="2 3">
    <name type="scientific">Dyella halodurans</name>
    <dbReference type="NCBI Taxonomy" id="1920171"/>
    <lineage>
        <taxon>Bacteria</taxon>
        <taxon>Pseudomonadati</taxon>
        <taxon>Pseudomonadota</taxon>
        <taxon>Gammaproteobacteria</taxon>
        <taxon>Lysobacterales</taxon>
        <taxon>Rhodanobacteraceae</taxon>
        <taxon>Dyella</taxon>
    </lineage>
</organism>
<sequence>MPGKADSIRIGMHGGGEVIIKRVFYLVLIVAFGWMMYWSAFWSGFVFGKKNEYNVYFSQALQDMQILNHLRNCHYDRAKESAASAIDFSVLNAGFDHDIYSSKFDVAHFLSNSFYETPYMFFTADAYSAEQHGPEELVNKYNSLKERIKVSECASK</sequence>
<keyword evidence="3" id="KW-1185">Reference proteome</keyword>
<dbReference type="EMBL" id="JBHSGA010000017">
    <property type="protein sequence ID" value="MFC4527066.1"/>
    <property type="molecule type" value="Genomic_DNA"/>
</dbReference>
<dbReference type="Proteomes" id="UP001595961">
    <property type="component" value="Unassembled WGS sequence"/>
</dbReference>
<protein>
    <submittedName>
        <fullName evidence="2">Uncharacterized protein</fullName>
    </submittedName>
</protein>
<accession>A0ABV9C291</accession>
<evidence type="ECO:0000313" key="3">
    <source>
        <dbReference type="Proteomes" id="UP001595961"/>
    </source>
</evidence>